<comment type="similarity">
    <text evidence="2">Belongs to the YbaB/EbfC family.</text>
</comment>
<keyword evidence="3" id="KW-0175">Coiled coil</keyword>
<dbReference type="Gene3D" id="3.30.1310.10">
    <property type="entry name" value="Nucleoid-associated protein YbaB-like domain"/>
    <property type="match status" value="1"/>
</dbReference>
<dbReference type="SUPFAM" id="SSF82607">
    <property type="entry name" value="YbaB-like"/>
    <property type="match status" value="1"/>
</dbReference>
<feature type="coiled-coil region" evidence="3">
    <location>
        <begin position="4"/>
        <end position="31"/>
    </location>
</feature>
<comment type="subcellular location">
    <subcellularLocation>
        <location evidence="2">Cytoplasm</location>
        <location evidence="2">Nucleoid</location>
    </subcellularLocation>
</comment>
<keyword evidence="2" id="KW-0963">Cytoplasm</keyword>
<keyword evidence="5" id="KW-1185">Reference proteome</keyword>
<dbReference type="InterPro" id="IPR004401">
    <property type="entry name" value="YbaB/EbfC"/>
</dbReference>
<comment type="caution">
    <text evidence="4">The sequence shown here is derived from an EMBL/GenBank/DDBJ whole genome shotgun (WGS) entry which is preliminary data.</text>
</comment>
<comment type="subunit">
    <text evidence="2">Homodimer.</text>
</comment>
<evidence type="ECO:0000313" key="5">
    <source>
        <dbReference type="Proteomes" id="UP000031971"/>
    </source>
</evidence>
<evidence type="ECO:0000256" key="1">
    <source>
        <dbReference type="ARBA" id="ARBA00023125"/>
    </source>
</evidence>
<dbReference type="InterPro" id="IPR036894">
    <property type="entry name" value="YbaB-like_sf"/>
</dbReference>
<accession>A0A0C2U7V5</accession>
<keyword evidence="1 2" id="KW-0238">DNA-binding</keyword>
<proteinExistence type="inferred from homology"/>
<dbReference type="STRING" id="272627.CCC_00618"/>
<dbReference type="Pfam" id="PF02575">
    <property type="entry name" value="YbaB_DNA_bd"/>
    <property type="match status" value="1"/>
</dbReference>
<dbReference type="GO" id="GO:0005829">
    <property type="term" value="C:cytosol"/>
    <property type="evidence" value="ECO:0007669"/>
    <property type="project" value="TreeGrafter"/>
</dbReference>
<evidence type="ECO:0000313" key="4">
    <source>
        <dbReference type="EMBL" id="KIL97557.1"/>
    </source>
</evidence>
<dbReference type="PANTHER" id="PTHR33449">
    <property type="entry name" value="NUCLEOID-ASSOCIATED PROTEIN YBAB"/>
    <property type="match status" value="1"/>
</dbReference>
<gene>
    <name evidence="4" type="ORF">CCC_00618</name>
</gene>
<evidence type="ECO:0000256" key="2">
    <source>
        <dbReference type="HAMAP-Rule" id="MF_00274"/>
    </source>
</evidence>
<dbReference type="PANTHER" id="PTHR33449:SF1">
    <property type="entry name" value="NUCLEOID-ASSOCIATED PROTEIN YBAB"/>
    <property type="match status" value="1"/>
</dbReference>
<reference evidence="4 5" key="1">
    <citation type="submission" date="2015-01" db="EMBL/GenBank/DDBJ databases">
        <title>Genome Sequence of Magnetospirillum magnetotacticum Strain MS-1.</title>
        <authorList>
            <person name="Marinov G.K."/>
            <person name="Smalley M.D."/>
            <person name="DeSalvo G."/>
        </authorList>
    </citation>
    <scope>NUCLEOTIDE SEQUENCE [LARGE SCALE GENOMIC DNA]</scope>
    <source>
        <strain evidence="4 5">MS-1</strain>
    </source>
</reference>
<dbReference type="RefSeq" id="WP_009870478.1">
    <property type="nucleotide sequence ID" value="NZ_JXSL01000030.1"/>
</dbReference>
<dbReference type="HAMAP" id="MF_00274">
    <property type="entry name" value="DNA_YbaB_EbfC"/>
    <property type="match status" value="1"/>
</dbReference>
<dbReference type="Proteomes" id="UP000031971">
    <property type="component" value="Unassembled WGS sequence"/>
</dbReference>
<dbReference type="NCBIfam" id="TIGR00103">
    <property type="entry name" value="DNA_YbaB_EbfC"/>
    <property type="match status" value="1"/>
</dbReference>
<dbReference type="PIRSF" id="PIRSF004555">
    <property type="entry name" value="UCP004555"/>
    <property type="match status" value="1"/>
</dbReference>
<dbReference type="OrthoDB" id="9803080at2"/>
<evidence type="ECO:0000256" key="3">
    <source>
        <dbReference type="SAM" id="Coils"/>
    </source>
</evidence>
<dbReference type="GO" id="GO:0043590">
    <property type="term" value="C:bacterial nucleoid"/>
    <property type="evidence" value="ECO:0007669"/>
    <property type="project" value="UniProtKB-UniRule"/>
</dbReference>
<comment type="function">
    <text evidence="2">Binds to DNA and alters its conformation. May be involved in regulation of gene expression, nucleoid organization and DNA protection.</text>
</comment>
<dbReference type="EMBL" id="JXSL01000030">
    <property type="protein sequence ID" value="KIL97557.1"/>
    <property type="molecule type" value="Genomic_DNA"/>
</dbReference>
<protein>
    <recommendedName>
        <fullName evidence="2">Nucleoid-associated protein CCC_00618</fullName>
    </recommendedName>
</protein>
<dbReference type="GO" id="GO:0003677">
    <property type="term" value="F:DNA binding"/>
    <property type="evidence" value="ECO:0007669"/>
    <property type="project" value="UniProtKB-UniRule"/>
</dbReference>
<organism evidence="4 5">
    <name type="scientific">Paramagnetospirillum magnetotacticum MS-1</name>
    <dbReference type="NCBI Taxonomy" id="272627"/>
    <lineage>
        <taxon>Bacteria</taxon>
        <taxon>Pseudomonadati</taxon>
        <taxon>Pseudomonadota</taxon>
        <taxon>Alphaproteobacteria</taxon>
        <taxon>Rhodospirillales</taxon>
        <taxon>Magnetospirillaceae</taxon>
        <taxon>Paramagnetospirillum</taxon>
    </lineage>
</organism>
<dbReference type="AlphaFoldDB" id="A0A0C2U7V5"/>
<name>A0A0C2U7V5_PARME</name>
<sequence length="107" mass="11580">MKNLGNLMKQAQQMQSKMAEMQATMAEMEVTGSAGAGMLQVTLNGKYELKKVKIDPSLVDPNDVEVLEDLLLAAFNDAKTKAETAMAEEMAKMTGGLNLPPGFKLPF</sequence>